<dbReference type="PROSITE" id="PS00108">
    <property type="entry name" value="PROTEIN_KINASE_ST"/>
    <property type="match status" value="1"/>
</dbReference>
<feature type="compositionally biased region" description="Polar residues" evidence="2">
    <location>
        <begin position="385"/>
        <end position="394"/>
    </location>
</feature>
<dbReference type="InterPro" id="IPR011009">
    <property type="entry name" value="Kinase-like_dom_sf"/>
</dbReference>
<dbReference type="InterPro" id="IPR056279">
    <property type="entry name" value="Aip3p_Bud6_N"/>
</dbReference>
<comment type="similarity">
    <text evidence="1">Belongs to the formin homology family. BNI1 subfamily.</text>
</comment>
<dbReference type="SUPFAM" id="SSF48371">
    <property type="entry name" value="ARM repeat"/>
    <property type="match status" value="1"/>
</dbReference>
<evidence type="ECO:0000313" key="6">
    <source>
        <dbReference type="Proteomes" id="UP001194746"/>
    </source>
</evidence>
<dbReference type="EMBL" id="VCAU01000027">
    <property type="protein sequence ID" value="KAF9890377.1"/>
    <property type="molecule type" value="Genomic_DNA"/>
</dbReference>
<dbReference type="GO" id="GO:0005524">
    <property type="term" value="F:ATP binding"/>
    <property type="evidence" value="ECO:0007669"/>
    <property type="project" value="InterPro"/>
</dbReference>
<dbReference type="InterPro" id="IPR016024">
    <property type="entry name" value="ARM-type_fold"/>
</dbReference>
<dbReference type="PROSITE" id="PS51232">
    <property type="entry name" value="GBD_FH3"/>
    <property type="match status" value="1"/>
</dbReference>
<evidence type="ECO:0000259" key="4">
    <source>
        <dbReference type="PROSITE" id="PS51232"/>
    </source>
</evidence>
<dbReference type="AlphaFoldDB" id="A0AAD4CQ22"/>
<dbReference type="GO" id="GO:0043332">
    <property type="term" value="C:mating projection tip"/>
    <property type="evidence" value="ECO:0007669"/>
    <property type="project" value="TreeGrafter"/>
</dbReference>
<dbReference type="SMART" id="SM01139">
    <property type="entry name" value="Drf_FH3"/>
    <property type="match status" value="1"/>
</dbReference>
<dbReference type="GO" id="GO:0004672">
    <property type="term" value="F:protein kinase activity"/>
    <property type="evidence" value="ECO:0007669"/>
    <property type="project" value="InterPro"/>
</dbReference>
<dbReference type="GO" id="GO:1903475">
    <property type="term" value="P:mitotic actomyosin contractile ring assembly"/>
    <property type="evidence" value="ECO:0007669"/>
    <property type="project" value="TreeGrafter"/>
</dbReference>
<dbReference type="Proteomes" id="UP001194746">
    <property type="component" value="Unassembled WGS sequence"/>
</dbReference>
<dbReference type="Pfam" id="PF06367">
    <property type="entry name" value="Drf_FH3"/>
    <property type="match status" value="1"/>
</dbReference>
<keyword evidence="6" id="KW-1185">Reference proteome</keyword>
<dbReference type="GO" id="GO:0051016">
    <property type="term" value="P:barbed-end actin filament capping"/>
    <property type="evidence" value="ECO:0007669"/>
    <property type="project" value="TreeGrafter"/>
</dbReference>
<dbReference type="Pfam" id="PF23153">
    <property type="entry name" value="Aip3p_Bud6_N"/>
    <property type="match status" value="1"/>
</dbReference>
<sequence length="908" mass="103317">MDLSALAVLLQDLGDNAELTDRIKNLINQSEATDLLQHFRLDAVITGDCTTHIEYKVAQGLAPRKIEKRWYRRKESIGRGSYGQVWLEREDNKNQAGDNKKNQRAVKILGKDLMTHHGIDYKKELLALAKFSKPQYQQQEVLVKFLGWFEQPSDLMVYMEYFELGDLDSHITASITEDDIKDISTNLLNGLRIMHHEGFAHRDLKPGNIFVVQKPPAANWWVKIGDFGISKRVNHELTALYTSIGTPLYMAPEVTGDLDTDEPTSRYDNAVDMWSLGCVLYKVATQAVPFPARRSLRRFCNGGAFPEQPLLDRITPEGTEFVKGLLVPDPGGRLSAESALNNSWLSQRRRPSEDSIRSASPEKPEVPEKLETGSQLQSAKLEPLNASTETSSLPSDVRDIVDSLDAAEATVRLSTPGASPIELVQSEVDDARKAVTHTLAATKQLLEKLTEWSRQQASVNDVSEAYVSCGYEFNLACRTFKSVGIDTTDTPSFPDLLRTVLEEALVQDASPQALDRYLPRVRDIMINMLHWLKKKHALLPKETQKQTPVPIAKGYQKYFRRPQETQKQTPVPIAGDYQDYLQRPQETQKQTPVPIAGDYQDYLQRPQDDGKVDQLFLALMEKRGWKNLPVQARQQMLAYPAAKKWTLIHQDRLVDLQQEMKNLEEGSPECWVKLFLETRGFLALANALAKIHRKKSPQSSSDDPDVGNEFSIIKCFKALMNNKFGADHALSHPQILIPLINSLVSPGLNIRKLVSEILTFLTHWGDGLGHQNVLEAMDHVKDQHHEAGRFDLWMRVFEGAIDTTQPHMHNSSSKTDGEQNLFLEYCLSTTFFINMLVDAPEYDRTLRCHIRAQFISCGIKRILSKLEGFKYEVMDKQIERFRENESIDDEDLKRKEVVPWFHFNNQDR</sequence>
<dbReference type="GO" id="GO:0031267">
    <property type="term" value="F:small GTPase binding"/>
    <property type="evidence" value="ECO:0007669"/>
    <property type="project" value="InterPro"/>
</dbReference>
<gene>
    <name evidence="5" type="ORF">FE257_006045</name>
</gene>
<feature type="region of interest" description="Disordered" evidence="2">
    <location>
        <begin position="344"/>
        <end position="396"/>
    </location>
</feature>
<feature type="domain" description="GBD/FH3" evidence="4">
    <location>
        <begin position="565"/>
        <end position="908"/>
    </location>
</feature>
<comment type="caution">
    <text evidence="5">The sequence shown here is derived from an EMBL/GenBank/DDBJ whole genome shotgun (WGS) entry which is preliminary data.</text>
</comment>
<dbReference type="SMART" id="SM01140">
    <property type="entry name" value="Drf_GBD"/>
    <property type="match status" value="1"/>
</dbReference>
<dbReference type="InterPro" id="IPR010472">
    <property type="entry name" value="FH3_dom"/>
</dbReference>
<evidence type="ECO:0008006" key="7">
    <source>
        <dbReference type="Google" id="ProtNLM"/>
    </source>
</evidence>
<evidence type="ECO:0000313" key="5">
    <source>
        <dbReference type="EMBL" id="KAF9890377.1"/>
    </source>
</evidence>
<dbReference type="GO" id="GO:0003779">
    <property type="term" value="F:actin binding"/>
    <property type="evidence" value="ECO:0007669"/>
    <property type="project" value="InterPro"/>
</dbReference>
<dbReference type="GO" id="GO:0032153">
    <property type="term" value="C:cell division site"/>
    <property type="evidence" value="ECO:0007669"/>
    <property type="project" value="UniProtKB-ARBA"/>
</dbReference>
<name>A0AAD4CQ22_ASPNN</name>
<dbReference type="GO" id="GO:0005938">
    <property type="term" value="C:cell cortex"/>
    <property type="evidence" value="ECO:0007669"/>
    <property type="project" value="UniProtKB-ARBA"/>
</dbReference>
<dbReference type="Gene3D" id="1.25.10.10">
    <property type="entry name" value="Leucine-rich Repeat Variant"/>
    <property type="match status" value="1"/>
</dbReference>
<dbReference type="InterPro" id="IPR008271">
    <property type="entry name" value="Ser/Thr_kinase_AS"/>
</dbReference>
<evidence type="ECO:0000259" key="3">
    <source>
        <dbReference type="PROSITE" id="PS50011"/>
    </source>
</evidence>
<dbReference type="Pfam" id="PF00069">
    <property type="entry name" value="Pkinase"/>
    <property type="match status" value="1"/>
</dbReference>
<dbReference type="Pfam" id="PF06371">
    <property type="entry name" value="Drf_GBD"/>
    <property type="match status" value="2"/>
</dbReference>
<reference evidence="5" key="1">
    <citation type="journal article" date="2019" name="Beilstein J. Org. Chem.">
        <title>Nanangenines: drimane sesquiterpenoids as the dominant metabolite cohort of a novel Australian fungus, Aspergillus nanangensis.</title>
        <authorList>
            <person name="Lacey H.J."/>
            <person name="Gilchrist C.L.M."/>
            <person name="Crombie A."/>
            <person name="Kalaitzis J.A."/>
            <person name="Vuong D."/>
            <person name="Rutledge P.J."/>
            <person name="Turner P."/>
            <person name="Pitt J.I."/>
            <person name="Lacey E."/>
            <person name="Chooi Y.H."/>
            <person name="Piggott A.M."/>
        </authorList>
    </citation>
    <scope>NUCLEOTIDE SEQUENCE</scope>
    <source>
        <strain evidence="5">MST-FP2251</strain>
    </source>
</reference>
<dbReference type="Gene3D" id="1.10.510.10">
    <property type="entry name" value="Transferase(Phosphotransferase) domain 1"/>
    <property type="match status" value="1"/>
</dbReference>
<dbReference type="SMART" id="SM00220">
    <property type="entry name" value="S_TKc"/>
    <property type="match status" value="1"/>
</dbReference>
<organism evidence="5 6">
    <name type="scientific">Aspergillus nanangensis</name>
    <dbReference type="NCBI Taxonomy" id="2582783"/>
    <lineage>
        <taxon>Eukaryota</taxon>
        <taxon>Fungi</taxon>
        <taxon>Dikarya</taxon>
        <taxon>Ascomycota</taxon>
        <taxon>Pezizomycotina</taxon>
        <taxon>Eurotiomycetes</taxon>
        <taxon>Eurotiomycetidae</taxon>
        <taxon>Eurotiales</taxon>
        <taxon>Aspergillaceae</taxon>
        <taxon>Aspergillus</taxon>
        <taxon>Aspergillus subgen. Circumdati</taxon>
    </lineage>
</organism>
<feature type="compositionally biased region" description="Basic and acidic residues" evidence="2">
    <location>
        <begin position="350"/>
        <end position="371"/>
    </location>
</feature>
<dbReference type="InterPro" id="IPR014768">
    <property type="entry name" value="GBD/FH3_dom"/>
</dbReference>
<dbReference type="InterPro" id="IPR000719">
    <property type="entry name" value="Prot_kinase_dom"/>
</dbReference>
<dbReference type="GO" id="GO:0051017">
    <property type="term" value="P:actin filament bundle assembly"/>
    <property type="evidence" value="ECO:0007669"/>
    <property type="project" value="TreeGrafter"/>
</dbReference>
<evidence type="ECO:0000256" key="1">
    <source>
        <dbReference type="ARBA" id="ARBA00037935"/>
    </source>
</evidence>
<dbReference type="SUPFAM" id="SSF56112">
    <property type="entry name" value="Protein kinase-like (PK-like)"/>
    <property type="match status" value="1"/>
</dbReference>
<dbReference type="PANTHER" id="PTHR47102">
    <property type="entry name" value="PROTEIN BNI1"/>
    <property type="match status" value="1"/>
</dbReference>
<reference evidence="5" key="2">
    <citation type="submission" date="2020-02" db="EMBL/GenBank/DDBJ databases">
        <authorList>
            <person name="Gilchrist C.L.M."/>
            <person name="Chooi Y.-H."/>
        </authorList>
    </citation>
    <scope>NUCLEOTIDE SEQUENCE</scope>
    <source>
        <strain evidence="5">MST-FP2251</strain>
    </source>
</reference>
<dbReference type="GO" id="GO:0015629">
    <property type="term" value="C:actin cytoskeleton"/>
    <property type="evidence" value="ECO:0007669"/>
    <property type="project" value="UniProtKB-ARBA"/>
</dbReference>
<dbReference type="PANTHER" id="PTHR47102:SF2">
    <property type="entry name" value="PROTEIN BNI1"/>
    <property type="match status" value="1"/>
</dbReference>
<dbReference type="InterPro" id="IPR051661">
    <property type="entry name" value="Actin_filament_regulator"/>
</dbReference>
<proteinExistence type="inferred from homology"/>
<feature type="domain" description="Protein kinase" evidence="3">
    <location>
        <begin position="71"/>
        <end position="345"/>
    </location>
</feature>
<dbReference type="InterPro" id="IPR011989">
    <property type="entry name" value="ARM-like"/>
</dbReference>
<dbReference type="PROSITE" id="PS50011">
    <property type="entry name" value="PROTEIN_KINASE_DOM"/>
    <property type="match status" value="1"/>
</dbReference>
<protein>
    <recommendedName>
        <fullName evidence="7">Protein kinase domain-containing protein</fullName>
    </recommendedName>
</protein>
<evidence type="ECO:0000256" key="2">
    <source>
        <dbReference type="SAM" id="MobiDB-lite"/>
    </source>
</evidence>
<dbReference type="InterPro" id="IPR010473">
    <property type="entry name" value="GTPase-bd"/>
</dbReference>
<accession>A0AAD4CQ22</accession>